<dbReference type="SUPFAM" id="SSF53474">
    <property type="entry name" value="alpha/beta-Hydrolases"/>
    <property type="match status" value="1"/>
</dbReference>
<evidence type="ECO:0000256" key="2">
    <source>
        <dbReference type="ARBA" id="ARBA00022801"/>
    </source>
</evidence>
<dbReference type="InterPro" id="IPR002168">
    <property type="entry name" value="Lipase_GDXG_HIS_AS"/>
</dbReference>
<feature type="domain" description="Alpha/beta hydrolase fold-3" evidence="3">
    <location>
        <begin position="75"/>
        <end position="277"/>
    </location>
</feature>
<dbReference type="Pfam" id="PF07859">
    <property type="entry name" value="Abhydrolase_3"/>
    <property type="match status" value="1"/>
</dbReference>
<protein>
    <submittedName>
        <fullName evidence="4">Esterase/lipase-like protein</fullName>
    </submittedName>
</protein>
<dbReference type="GO" id="GO:0004771">
    <property type="term" value="F:sterol ester esterase activity"/>
    <property type="evidence" value="ECO:0007669"/>
    <property type="project" value="TreeGrafter"/>
</dbReference>
<dbReference type="InterPro" id="IPR029058">
    <property type="entry name" value="AB_hydrolase_fold"/>
</dbReference>
<dbReference type="GO" id="GO:0005829">
    <property type="term" value="C:cytosol"/>
    <property type="evidence" value="ECO:0007669"/>
    <property type="project" value="TreeGrafter"/>
</dbReference>
<name>A0A059FGH2_9PROT</name>
<evidence type="ECO:0000256" key="1">
    <source>
        <dbReference type="ARBA" id="ARBA00010515"/>
    </source>
</evidence>
<reference evidence="4 5" key="1">
    <citation type="journal article" date="2014" name="Antonie Van Leeuwenhoek">
        <title>Hyphomonas beringensis sp. nov. and Hyphomonas chukchiensis sp. nov., isolated from surface seawater of the Bering Sea and Chukchi Sea.</title>
        <authorList>
            <person name="Li C."/>
            <person name="Lai Q."/>
            <person name="Li G."/>
            <person name="Dong C."/>
            <person name="Wang J."/>
            <person name="Liao Y."/>
            <person name="Shao Z."/>
        </authorList>
    </citation>
    <scope>NUCLEOTIDE SEQUENCE [LARGE SCALE GENOMIC DNA]</scope>
    <source>
        <strain evidence="4 5">VP2</strain>
    </source>
</reference>
<dbReference type="PATRIC" id="fig|1280952.3.peg.1160"/>
<organism evidence="4 5">
    <name type="scientific">Hyphomonas jannaschiana VP2</name>
    <dbReference type="NCBI Taxonomy" id="1280952"/>
    <lineage>
        <taxon>Bacteria</taxon>
        <taxon>Pseudomonadati</taxon>
        <taxon>Pseudomonadota</taxon>
        <taxon>Alphaproteobacteria</taxon>
        <taxon>Hyphomonadales</taxon>
        <taxon>Hyphomonadaceae</taxon>
        <taxon>Hyphomonas</taxon>
    </lineage>
</organism>
<dbReference type="PANTHER" id="PTHR23025:SF3">
    <property type="entry name" value="HORMONE-SENSITIVE LIPASE"/>
    <property type="match status" value="1"/>
</dbReference>
<dbReference type="GO" id="GO:0004806">
    <property type="term" value="F:triacylglycerol lipase activity"/>
    <property type="evidence" value="ECO:0007669"/>
    <property type="project" value="TreeGrafter"/>
</dbReference>
<dbReference type="Gene3D" id="3.40.50.1820">
    <property type="entry name" value="alpha/beta hydrolase"/>
    <property type="match status" value="1"/>
</dbReference>
<evidence type="ECO:0000313" key="5">
    <source>
        <dbReference type="Proteomes" id="UP000024816"/>
    </source>
</evidence>
<evidence type="ECO:0000313" key="4">
    <source>
        <dbReference type="EMBL" id="KCZ89750.1"/>
    </source>
</evidence>
<dbReference type="Proteomes" id="UP000024816">
    <property type="component" value="Unassembled WGS sequence"/>
</dbReference>
<accession>A0A059FGH2</accession>
<sequence length="302" mass="32094">MTALLSLVGTTQPSSDYPKTPAEWAANREQVEQFTLAFTQPLVETLSPDVSEIELGGVPALKVVPKGGATKSGVLIYVHGGGFTNLSARSTLSGAALMAAKTGRVIYSLDYTRAPDAKWDEITDQVLSAYAALLAEGNSADQIGIFGDSAGGTIVAASMLKLRDKGGPMPAAILLQSPVTDLKLAGDTIRTVAAFDPALDVGYARARFAQYASPSEFTNPYVSPVYGIYTAEFPPVLIQAGTREIVLSDSVRLYRQISKGGGDVVLDVYEGMPHVFQSLLPGTPESDTAYARSEAFWDEYIE</sequence>
<comment type="caution">
    <text evidence="4">The sequence shown here is derived from an EMBL/GenBank/DDBJ whole genome shotgun (WGS) entry which is preliminary data.</text>
</comment>
<comment type="similarity">
    <text evidence="1">Belongs to the 'GDXG' lipolytic enzyme family.</text>
</comment>
<dbReference type="InterPro" id="IPR013094">
    <property type="entry name" value="AB_hydrolase_3"/>
</dbReference>
<dbReference type="PANTHER" id="PTHR23025">
    <property type="entry name" value="TRIACYLGLYCEROL LIPASE"/>
    <property type="match status" value="1"/>
</dbReference>
<dbReference type="PROSITE" id="PS01173">
    <property type="entry name" value="LIPASE_GDXG_HIS"/>
    <property type="match status" value="1"/>
</dbReference>
<keyword evidence="5" id="KW-1185">Reference proteome</keyword>
<dbReference type="eggNOG" id="COG0657">
    <property type="taxonomic scope" value="Bacteria"/>
</dbReference>
<dbReference type="GO" id="GO:0019433">
    <property type="term" value="P:triglyceride catabolic process"/>
    <property type="evidence" value="ECO:0007669"/>
    <property type="project" value="TreeGrafter"/>
</dbReference>
<dbReference type="EMBL" id="ARYJ01000003">
    <property type="protein sequence ID" value="KCZ89750.1"/>
    <property type="molecule type" value="Genomic_DNA"/>
</dbReference>
<proteinExistence type="inferred from homology"/>
<evidence type="ECO:0000259" key="3">
    <source>
        <dbReference type="Pfam" id="PF07859"/>
    </source>
</evidence>
<dbReference type="STRING" id="1280952.HJA_05847"/>
<gene>
    <name evidence="4" type="ORF">HJA_05847</name>
</gene>
<keyword evidence="2" id="KW-0378">Hydrolase</keyword>
<dbReference type="AlphaFoldDB" id="A0A059FGH2"/>